<comment type="caution">
    <text evidence="1">The sequence shown here is derived from an EMBL/GenBank/DDBJ whole genome shotgun (WGS) entry which is preliminary data.</text>
</comment>
<name>A0A2A5IMP6_BACPU</name>
<sequence>MKKEQYVVVVRQDGDRNNGYVYNNFVTGEDLIFDDLEAAEKFALKIEKEGRGLWTLVEPYKNHVLSKKAFDDNFVETMKANRESA</sequence>
<reference evidence="1 2" key="1">
    <citation type="submission" date="2017-06" db="EMBL/GenBank/DDBJ databases">
        <title>Draft Genome Sequence of Bacillus sp Strain 36R Isolated from saline sediment at Atanasia, Sonora, Mexico.</title>
        <authorList>
            <person name="Sanchez Diaz R."/>
            <person name="Quiroz Macias M.E."/>
            <person name="Ibarra Gamez J.C."/>
            <person name="Enciso Ibarra J."/>
            <person name="Gomez Gil B."/>
            <person name="Galaviz Silva L."/>
        </authorList>
    </citation>
    <scope>NUCLEOTIDE SEQUENCE [LARGE SCALE GENOMIC DNA]</scope>
    <source>
        <strain evidence="1 2">36R_ATNSAL</strain>
    </source>
</reference>
<organism evidence="1 2">
    <name type="scientific">Bacillus pumilus</name>
    <name type="common">Bacillus mesentericus</name>
    <dbReference type="NCBI Taxonomy" id="1408"/>
    <lineage>
        <taxon>Bacteria</taxon>
        <taxon>Bacillati</taxon>
        <taxon>Bacillota</taxon>
        <taxon>Bacilli</taxon>
        <taxon>Bacillales</taxon>
        <taxon>Bacillaceae</taxon>
        <taxon>Bacillus</taxon>
    </lineage>
</organism>
<proteinExistence type="predicted"/>
<evidence type="ECO:0000313" key="2">
    <source>
        <dbReference type="Proteomes" id="UP000228754"/>
    </source>
</evidence>
<dbReference type="EMBL" id="NKHG01000119">
    <property type="protein sequence ID" value="PCK18319.1"/>
    <property type="molecule type" value="Genomic_DNA"/>
</dbReference>
<dbReference type="Proteomes" id="UP000228754">
    <property type="component" value="Unassembled WGS sequence"/>
</dbReference>
<dbReference type="AlphaFoldDB" id="A0A2A5IMP6"/>
<evidence type="ECO:0000313" key="1">
    <source>
        <dbReference type="EMBL" id="PCK18319.1"/>
    </source>
</evidence>
<accession>A0A2A5IMP6</accession>
<protein>
    <submittedName>
        <fullName evidence="1">Uncharacterized protein</fullName>
    </submittedName>
</protein>
<gene>
    <name evidence="1" type="ORF">CEY02_19150</name>
</gene>